<evidence type="ECO:0000256" key="1">
    <source>
        <dbReference type="ARBA" id="ARBA00007100"/>
    </source>
</evidence>
<dbReference type="EMBL" id="AP019860">
    <property type="protein sequence ID" value="BBM82392.1"/>
    <property type="molecule type" value="Genomic_DNA"/>
</dbReference>
<name>A0A5S9F2R4_UABAM</name>
<dbReference type="InterPro" id="IPR011722">
    <property type="entry name" value="Hemimethylated_DNA-bd_dom"/>
</dbReference>
<keyword evidence="5" id="KW-1185">Reference proteome</keyword>
<evidence type="ECO:0000313" key="5">
    <source>
        <dbReference type="Proteomes" id="UP000326354"/>
    </source>
</evidence>
<dbReference type="SUPFAM" id="SSF141255">
    <property type="entry name" value="YccV-like"/>
    <property type="match status" value="1"/>
</dbReference>
<organism evidence="4 5">
    <name type="scientific">Uabimicrobium amorphum</name>
    <dbReference type="NCBI Taxonomy" id="2596890"/>
    <lineage>
        <taxon>Bacteria</taxon>
        <taxon>Pseudomonadati</taxon>
        <taxon>Planctomycetota</taxon>
        <taxon>Candidatus Uabimicrobiia</taxon>
        <taxon>Candidatus Uabimicrobiales</taxon>
        <taxon>Candidatus Uabimicrobiaceae</taxon>
        <taxon>Candidatus Uabimicrobium</taxon>
    </lineage>
</organism>
<dbReference type="PANTHER" id="PTHR31350:SF27">
    <property type="entry name" value="HEMIMETHYLATED DNA-BINDING DOMAIN-CONTAINING PROTEIN"/>
    <property type="match status" value="1"/>
</dbReference>
<dbReference type="GO" id="GO:0003677">
    <property type="term" value="F:DNA binding"/>
    <property type="evidence" value="ECO:0007669"/>
    <property type="project" value="UniProtKB-UniRule"/>
</dbReference>
<sequence length="389" mass="45884">MSSQLKYLMQLIEDENPEVMNTVLEELLSFGPSLELELARQSLRPNAKQREILHGIFEEHNRQWLRFTWPKLFDIYDETARLEQGWEWLAAFQNGRLYPFKVKYLLDQIAHEYLQTHQEKNEITLAQFLFGDEGLKANQHDYHSPLNSNLVHVIREKKGIPLSLASIYILIGERLGFHIEGYNFPGHFLAKINYNDRSVLVDCYNNGLLIDEKHLLFTSNLFSANLTEEDLKSSTNIILSRALRNLIRSYQNEPQNAAFILQLLKDFEELRKEVEDDNKETPTTDHAMFHIGQLVKHTKYGYRGVVVDYDLKCKADDNWYYSNQTQPPRNQPWYHVLVHTSTHNTYVAQNNLVADTSKQKIIHPLVYYFFSEFKDGEYFRNDNNWPNQY</sequence>
<dbReference type="PANTHER" id="PTHR31350">
    <property type="entry name" value="SI:DKEY-261L7.2"/>
    <property type="match status" value="1"/>
</dbReference>
<dbReference type="KEGG" id="uam:UABAM_00735"/>
<keyword evidence="4" id="KW-0238">DNA-binding</keyword>
<dbReference type="AlphaFoldDB" id="A0A5S9F2R4"/>
<dbReference type="OrthoDB" id="9797680at2"/>
<comment type="similarity">
    <text evidence="1">Belongs to the UPF0162 family.</text>
</comment>
<dbReference type="Proteomes" id="UP000326354">
    <property type="component" value="Chromosome"/>
</dbReference>
<proteinExistence type="inferred from homology"/>
<reference evidence="4 5" key="1">
    <citation type="submission" date="2019-08" db="EMBL/GenBank/DDBJ databases">
        <title>Complete genome sequence of Candidatus Uab amorphum.</title>
        <authorList>
            <person name="Shiratori T."/>
            <person name="Suzuki S."/>
            <person name="Kakizawa Y."/>
            <person name="Ishida K."/>
        </authorList>
    </citation>
    <scope>NUCLEOTIDE SEQUENCE [LARGE SCALE GENOMIC DNA]</scope>
    <source>
        <strain evidence="4 5">SRT547</strain>
    </source>
</reference>
<dbReference type="InterPro" id="IPR036623">
    <property type="entry name" value="Hemimethylated_DNA-bd_sf"/>
</dbReference>
<evidence type="ECO:0000256" key="2">
    <source>
        <dbReference type="NCBIfam" id="TIGR02097"/>
    </source>
</evidence>
<evidence type="ECO:0000259" key="3">
    <source>
        <dbReference type="SMART" id="SM00992"/>
    </source>
</evidence>
<dbReference type="RefSeq" id="WP_151966641.1">
    <property type="nucleotide sequence ID" value="NZ_AP019860.1"/>
</dbReference>
<accession>A0A5S9F2R4</accession>
<dbReference type="SMART" id="SM00992">
    <property type="entry name" value="YccV-like"/>
    <property type="match status" value="1"/>
</dbReference>
<dbReference type="Pfam" id="PF13369">
    <property type="entry name" value="Transglut_core2"/>
    <property type="match status" value="1"/>
</dbReference>
<evidence type="ECO:0000313" key="4">
    <source>
        <dbReference type="EMBL" id="BBM82392.1"/>
    </source>
</evidence>
<feature type="domain" description="Hemimethylated DNA-binding" evidence="3">
    <location>
        <begin position="286"/>
        <end position="381"/>
    </location>
</feature>
<dbReference type="Gene3D" id="2.30.30.390">
    <property type="entry name" value="Hemimethylated DNA-binding domain"/>
    <property type="match status" value="1"/>
</dbReference>
<gene>
    <name evidence="4" type="ORF">UABAM_00735</name>
</gene>
<dbReference type="Pfam" id="PF08755">
    <property type="entry name" value="YccV-like"/>
    <property type="match status" value="1"/>
</dbReference>
<dbReference type="NCBIfam" id="TIGR02097">
    <property type="entry name" value="yccV"/>
    <property type="match status" value="1"/>
</dbReference>
<dbReference type="InterPro" id="IPR032698">
    <property type="entry name" value="SirB1_N"/>
</dbReference>
<protein>
    <recommendedName>
        <fullName evidence="2">Heat shock protein HspQ</fullName>
    </recommendedName>
</protein>